<reference evidence="2" key="2">
    <citation type="submission" date="2021-08" db="EMBL/GenBank/DDBJ databases">
        <authorList>
            <person name="Gostincar C."/>
            <person name="Sun X."/>
            <person name="Song Z."/>
            <person name="Gunde-Cimerman N."/>
        </authorList>
    </citation>
    <scope>NUCLEOTIDE SEQUENCE</scope>
    <source>
        <strain evidence="2">EXF-9911</strain>
    </source>
</reference>
<evidence type="ECO:0000313" key="2">
    <source>
        <dbReference type="EMBL" id="KAG9689753.1"/>
    </source>
</evidence>
<organism evidence="2 3">
    <name type="scientific">Aureobasidium melanogenum</name>
    <name type="common">Aureobasidium pullulans var. melanogenum</name>
    <dbReference type="NCBI Taxonomy" id="46634"/>
    <lineage>
        <taxon>Eukaryota</taxon>
        <taxon>Fungi</taxon>
        <taxon>Dikarya</taxon>
        <taxon>Ascomycota</taxon>
        <taxon>Pezizomycotina</taxon>
        <taxon>Dothideomycetes</taxon>
        <taxon>Dothideomycetidae</taxon>
        <taxon>Dothideales</taxon>
        <taxon>Saccotheciaceae</taxon>
        <taxon>Aureobasidium</taxon>
    </lineage>
</organism>
<evidence type="ECO:0000256" key="1">
    <source>
        <dbReference type="SAM" id="Coils"/>
    </source>
</evidence>
<feature type="non-terminal residue" evidence="2">
    <location>
        <position position="210"/>
    </location>
</feature>
<dbReference type="AlphaFoldDB" id="A0A9P8EGJ5"/>
<dbReference type="Proteomes" id="UP000779574">
    <property type="component" value="Unassembled WGS sequence"/>
</dbReference>
<gene>
    <name evidence="2" type="ORF">KCU76_g8647</name>
</gene>
<dbReference type="OrthoDB" id="3942439at2759"/>
<name>A0A9P8EGJ5_AURME</name>
<feature type="coiled-coil region" evidence="1">
    <location>
        <begin position="120"/>
        <end position="168"/>
    </location>
</feature>
<comment type="caution">
    <text evidence="2">The sequence shown here is derived from an EMBL/GenBank/DDBJ whole genome shotgun (WGS) entry which is preliminary data.</text>
</comment>
<reference evidence="2" key="1">
    <citation type="journal article" date="2021" name="J Fungi (Basel)">
        <title>Virulence traits and population genomics of the black yeast Aureobasidium melanogenum.</title>
        <authorList>
            <person name="Cernosa A."/>
            <person name="Sun X."/>
            <person name="Gostincar C."/>
            <person name="Fang C."/>
            <person name="Gunde-Cimerman N."/>
            <person name="Song Z."/>
        </authorList>
    </citation>
    <scope>NUCLEOTIDE SEQUENCE</scope>
    <source>
        <strain evidence="2">EXF-9911</strain>
    </source>
</reference>
<proteinExistence type="predicted"/>
<dbReference type="EMBL" id="JAHFXF010000338">
    <property type="protein sequence ID" value="KAG9689753.1"/>
    <property type="molecule type" value="Genomic_DNA"/>
</dbReference>
<protein>
    <submittedName>
        <fullName evidence="2">Uncharacterized protein</fullName>
    </submittedName>
</protein>
<evidence type="ECO:0000313" key="3">
    <source>
        <dbReference type="Proteomes" id="UP000779574"/>
    </source>
</evidence>
<sequence>MATEDKTMQQLEEKVIALQNVINALESEKAAAEKKNGDLRVIYLRQESASSQLRRKINELEADNETLRDNIGTLRNNVAAMSANVEQWAKYASEETDQLDKLSLYTDKVESQLQSKEIEAAELGARVKDLEACNDNLTERNEDLEERLTTKKIKAQASKAEYDELERKNEALWRTITYLDEVVEEDQMEVMRLRQGVLYLKKIWESNEQQ</sequence>
<keyword evidence="1" id="KW-0175">Coiled coil</keyword>
<accession>A0A9P8EGJ5</accession>
<feature type="coiled-coil region" evidence="1">
    <location>
        <begin position="1"/>
        <end position="84"/>
    </location>
</feature>